<dbReference type="CDD" id="cd05233">
    <property type="entry name" value="SDR_c"/>
    <property type="match status" value="1"/>
</dbReference>
<evidence type="ECO:0000313" key="3">
    <source>
        <dbReference type="Proteomes" id="UP000179145"/>
    </source>
</evidence>
<name>A0A1D8UV88_9PROT</name>
<dbReference type="Pfam" id="PF13561">
    <property type="entry name" value="adh_short_C2"/>
    <property type="match status" value="1"/>
</dbReference>
<dbReference type="InterPro" id="IPR036291">
    <property type="entry name" value="NAD(P)-bd_dom_sf"/>
</dbReference>
<evidence type="ECO:0000313" key="2">
    <source>
        <dbReference type="EMBL" id="AOX17550.1"/>
    </source>
</evidence>
<dbReference type="PANTHER" id="PTHR42879:SF2">
    <property type="entry name" value="3-OXOACYL-[ACYL-CARRIER-PROTEIN] REDUCTASE FABG"/>
    <property type="match status" value="1"/>
</dbReference>
<dbReference type="FunFam" id="3.40.50.720:FF:000084">
    <property type="entry name" value="Short-chain dehydrogenase reductase"/>
    <property type="match status" value="1"/>
</dbReference>
<dbReference type="Proteomes" id="UP000179145">
    <property type="component" value="Chromosome"/>
</dbReference>
<dbReference type="SUPFAM" id="SSF51735">
    <property type="entry name" value="NAD(P)-binding Rossmann-fold domains"/>
    <property type="match status" value="1"/>
</dbReference>
<dbReference type="PRINTS" id="PR00081">
    <property type="entry name" value="GDHRDH"/>
</dbReference>
<dbReference type="PANTHER" id="PTHR42879">
    <property type="entry name" value="3-OXOACYL-(ACYL-CARRIER-PROTEIN) REDUCTASE"/>
    <property type="match status" value="1"/>
</dbReference>
<dbReference type="STRING" id="153496.A0U89_10795"/>
<dbReference type="KEGG" id="kba:A0U89_10795"/>
<dbReference type="Gene3D" id="3.40.50.720">
    <property type="entry name" value="NAD(P)-binding Rossmann-like Domain"/>
    <property type="match status" value="1"/>
</dbReference>
<dbReference type="EMBL" id="CP014674">
    <property type="protein sequence ID" value="AOX17550.1"/>
    <property type="molecule type" value="Genomic_DNA"/>
</dbReference>
<protein>
    <submittedName>
        <fullName evidence="2">3-oxoacyl-ACP reductase</fullName>
    </submittedName>
</protein>
<evidence type="ECO:0000256" key="1">
    <source>
        <dbReference type="ARBA" id="ARBA00006484"/>
    </source>
</evidence>
<dbReference type="InterPro" id="IPR002347">
    <property type="entry name" value="SDR_fam"/>
</dbReference>
<gene>
    <name evidence="2" type="ORF">A0U89_10795</name>
</gene>
<accession>A0A1D8UV88</accession>
<comment type="similarity">
    <text evidence="1">Belongs to the short-chain dehydrogenases/reductases (SDR) family.</text>
</comment>
<proteinExistence type="inferred from homology"/>
<organism evidence="2 3">
    <name type="scientific">Kozakia baliensis</name>
    <dbReference type="NCBI Taxonomy" id="153496"/>
    <lineage>
        <taxon>Bacteria</taxon>
        <taxon>Pseudomonadati</taxon>
        <taxon>Pseudomonadota</taxon>
        <taxon>Alphaproteobacteria</taxon>
        <taxon>Acetobacterales</taxon>
        <taxon>Acetobacteraceae</taxon>
        <taxon>Kozakia</taxon>
    </lineage>
</organism>
<dbReference type="AlphaFoldDB" id="A0A1D8UV88"/>
<reference evidence="2 3" key="1">
    <citation type="journal article" date="2016" name="Microb. Cell Fact.">
        <title>Dissection of exopolysaccharide biosynthesis in Kozakia baliensis.</title>
        <authorList>
            <person name="Brandt J.U."/>
            <person name="Jakob F."/>
            <person name="Behr J."/>
            <person name="Geissler A.J."/>
            <person name="Vogel R.F."/>
        </authorList>
    </citation>
    <scope>NUCLEOTIDE SEQUENCE [LARGE SCALE GENOMIC DNA]</scope>
    <source>
        <strain evidence="2 3">DSM 14400</strain>
    </source>
</reference>
<dbReference type="PRINTS" id="PR00080">
    <property type="entry name" value="SDRFAMILY"/>
</dbReference>
<keyword evidence="3" id="KW-1185">Reference proteome</keyword>
<dbReference type="InterPro" id="IPR050259">
    <property type="entry name" value="SDR"/>
</dbReference>
<dbReference type="eggNOG" id="COG1028">
    <property type="taxonomic scope" value="Bacteria"/>
</dbReference>
<sequence length="266" mass="28479">MRLSILRSVAVTDLSSRFRLDGRKALVTGASRGLGPIICEVLAAAGADIVAVARNEADLQPVCKIAAHHERKCLQLTADLAQAESVTHVARQALAEWGAIDVLVNNAGVSFPRSLIDQSVEEWDLIQAVNLRAPWLLARELAPAMIAQKRGKIINISSQTSSVALIDHGAYAASKNGLNGLTKVMTAEWAIHNIQANAICPTIVWTPMGARVWSEGDKLKPFLARMPAGRVATPEEIADVVLFLATQASDMVNGQELFVDGGYTAL</sequence>
<dbReference type="OrthoDB" id="9780084at2"/>